<dbReference type="Proteomes" id="UP000005234">
    <property type="component" value="Chromosome"/>
</dbReference>
<name>H8L248_FRAAD</name>
<organism evidence="7 8">
    <name type="scientific">Frateuria aurantia (strain ATCC 33424 / DSM 6220 / KCTC 2777 / LMG 1558 / NBRC 3245 / NCIMB 13370)</name>
    <name type="common">Acetobacter aurantius</name>
    <dbReference type="NCBI Taxonomy" id="767434"/>
    <lineage>
        <taxon>Bacteria</taxon>
        <taxon>Pseudomonadati</taxon>
        <taxon>Pseudomonadota</taxon>
        <taxon>Gammaproteobacteria</taxon>
        <taxon>Lysobacterales</taxon>
        <taxon>Rhodanobacteraceae</taxon>
        <taxon>Frateuria</taxon>
    </lineage>
</organism>
<proteinExistence type="inferred from homology"/>
<comment type="similarity">
    <text evidence="2">Belongs to the autoinducer-2 exporter (AI-2E) (TC 2.A.86) family.</text>
</comment>
<gene>
    <name evidence="7" type="ordered locus">Fraau_3233</name>
</gene>
<comment type="subcellular location">
    <subcellularLocation>
        <location evidence="1">Membrane</location>
        <topology evidence="1">Multi-pass membrane protein</topology>
    </subcellularLocation>
</comment>
<dbReference type="AlphaFoldDB" id="H8L248"/>
<evidence type="ECO:0000313" key="7">
    <source>
        <dbReference type="EMBL" id="AFC87556.1"/>
    </source>
</evidence>
<evidence type="ECO:0000256" key="6">
    <source>
        <dbReference type="SAM" id="Phobius"/>
    </source>
</evidence>
<evidence type="ECO:0000256" key="4">
    <source>
        <dbReference type="ARBA" id="ARBA00022989"/>
    </source>
</evidence>
<feature type="transmembrane region" description="Helical" evidence="6">
    <location>
        <begin position="20"/>
        <end position="46"/>
    </location>
</feature>
<evidence type="ECO:0000313" key="8">
    <source>
        <dbReference type="Proteomes" id="UP000005234"/>
    </source>
</evidence>
<dbReference type="RefSeq" id="WP_014404558.1">
    <property type="nucleotide sequence ID" value="NC_017033.1"/>
</dbReference>
<feature type="transmembrane region" description="Helical" evidence="6">
    <location>
        <begin position="155"/>
        <end position="174"/>
    </location>
</feature>
<reference evidence="7" key="1">
    <citation type="submission" date="2012-02" db="EMBL/GenBank/DDBJ databases">
        <title>The complete genome of Frateuria aurantia DSM 6220.</title>
        <authorList>
            <consortium name="US DOE Joint Genome Institute (JGI-PGF)"/>
            <person name="Lucas S."/>
            <person name="Copeland A."/>
            <person name="Lapidus A."/>
            <person name="Glavina del Rio T."/>
            <person name="Dalin E."/>
            <person name="Tice H."/>
            <person name="Bruce D."/>
            <person name="Goodwin L."/>
            <person name="Pitluck S."/>
            <person name="Peters L."/>
            <person name="Ovchinnikova G."/>
            <person name="Teshima H."/>
            <person name="Kyrpides N."/>
            <person name="Mavromatis K."/>
            <person name="Ivanova N."/>
            <person name="Brettin T."/>
            <person name="Detter J.C."/>
            <person name="Han C."/>
            <person name="Larimer F."/>
            <person name="Land M."/>
            <person name="Hauser L."/>
            <person name="Markowitz V."/>
            <person name="Cheng J.-F."/>
            <person name="Hugenholtz P."/>
            <person name="Woyke T."/>
            <person name="Wu D."/>
            <person name="Brambilla E."/>
            <person name="Klenk H.-P."/>
            <person name="Eisen J.A."/>
        </authorList>
    </citation>
    <scope>NUCLEOTIDE SEQUENCE</scope>
    <source>
        <strain evidence="7">DSM 6220</strain>
    </source>
</reference>
<evidence type="ECO:0000256" key="5">
    <source>
        <dbReference type="ARBA" id="ARBA00023136"/>
    </source>
</evidence>
<feature type="transmembrane region" description="Helical" evidence="6">
    <location>
        <begin position="67"/>
        <end position="92"/>
    </location>
</feature>
<dbReference type="EMBL" id="CP003350">
    <property type="protein sequence ID" value="AFC87556.1"/>
    <property type="molecule type" value="Genomic_DNA"/>
</dbReference>
<sequence length="343" mass="36513">MSGFSAAPPSPATAVRVASYLLAAGTLLLIMQFKLLPCLLAGLLVYTLVTALAPRLGHRISGDRARAVVVAILGVVVVGLIVLLIMGGISFYHHEIGNPQTLLQDQVMPLVDRARQQLPGVLVNHLPDSVDDLRQMASSLSRKHATALQLAGREAARSLVHVFMGLLLGAIVALSQSGTSTPRRPLAAALAERCHQLTQAFRQIVFAQIKISLVNTALTAVFLLIALPLAGVSIPLAKTLVALTFIAGLLPVVGNLISNVMIVVAALSVSSWVGLVALIYLVAVHKLEYFLNARIVGSRINARAWELLLAMLAMEAIYGLPGVIAAPIFYAYLKRELEQTGLI</sequence>
<keyword evidence="5 6" id="KW-0472">Membrane</keyword>
<dbReference type="GO" id="GO:0016020">
    <property type="term" value="C:membrane"/>
    <property type="evidence" value="ECO:0007669"/>
    <property type="project" value="UniProtKB-SubCell"/>
</dbReference>
<evidence type="ECO:0000256" key="1">
    <source>
        <dbReference type="ARBA" id="ARBA00004141"/>
    </source>
</evidence>
<dbReference type="InterPro" id="IPR002549">
    <property type="entry name" value="AI-2E-like"/>
</dbReference>
<dbReference type="STRING" id="767434.Fraau_3233"/>
<dbReference type="OrthoDB" id="8113193at2"/>
<accession>H8L248</accession>
<feature type="transmembrane region" description="Helical" evidence="6">
    <location>
        <begin position="211"/>
        <end position="230"/>
    </location>
</feature>
<protein>
    <submittedName>
        <fullName evidence="7">Putative permease</fullName>
    </submittedName>
</protein>
<evidence type="ECO:0000256" key="3">
    <source>
        <dbReference type="ARBA" id="ARBA00022692"/>
    </source>
</evidence>
<feature type="transmembrane region" description="Helical" evidence="6">
    <location>
        <begin position="307"/>
        <end position="333"/>
    </location>
</feature>
<keyword evidence="3 6" id="KW-0812">Transmembrane</keyword>
<evidence type="ECO:0000256" key="2">
    <source>
        <dbReference type="ARBA" id="ARBA00009773"/>
    </source>
</evidence>
<keyword evidence="8" id="KW-1185">Reference proteome</keyword>
<dbReference type="eggNOG" id="COG0628">
    <property type="taxonomic scope" value="Bacteria"/>
</dbReference>
<feature type="transmembrane region" description="Helical" evidence="6">
    <location>
        <begin position="236"/>
        <end position="253"/>
    </location>
</feature>
<keyword evidence="4 6" id="KW-1133">Transmembrane helix</keyword>
<dbReference type="KEGG" id="fau:Fraau_3233"/>
<feature type="transmembrane region" description="Helical" evidence="6">
    <location>
        <begin position="260"/>
        <end position="283"/>
    </location>
</feature>
<dbReference type="Pfam" id="PF01594">
    <property type="entry name" value="AI-2E_transport"/>
    <property type="match status" value="1"/>
</dbReference>
<dbReference type="HOGENOM" id="CLU_798794_0_0_6"/>